<evidence type="ECO:0000313" key="3">
    <source>
        <dbReference type="Proteomes" id="UP001516400"/>
    </source>
</evidence>
<organism evidence="2 3">
    <name type="scientific">Cryptolaemus montrouzieri</name>
    <dbReference type="NCBI Taxonomy" id="559131"/>
    <lineage>
        <taxon>Eukaryota</taxon>
        <taxon>Metazoa</taxon>
        <taxon>Ecdysozoa</taxon>
        <taxon>Arthropoda</taxon>
        <taxon>Hexapoda</taxon>
        <taxon>Insecta</taxon>
        <taxon>Pterygota</taxon>
        <taxon>Neoptera</taxon>
        <taxon>Endopterygota</taxon>
        <taxon>Coleoptera</taxon>
        <taxon>Polyphaga</taxon>
        <taxon>Cucujiformia</taxon>
        <taxon>Coccinelloidea</taxon>
        <taxon>Coccinellidae</taxon>
        <taxon>Scymninae</taxon>
        <taxon>Scymnini</taxon>
        <taxon>Cryptolaemus</taxon>
    </lineage>
</organism>
<feature type="chain" id="PRO_5044833663" description="Chemosensory protein" evidence="1">
    <location>
        <begin position="19"/>
        <end position="127"/>
    </location>
</feature>
<dbReference type="InterPro" id="IPR036682">
    <property type="entry name" value="OS_D_A10/PebIII_sf"/>
</dbReference>
<proteinExistence type="predicted"/>
<comment type="caution">
    <text evidence="2">The sequence shown here is derived from an EMBL/GenBank/DDBJ whole genome shotgun (WGS) entry which is preliminary data.</text>
</comment>
<keyword evidence="3" id="KW-1185">Reference proteome</keyword>
<dbReference type="EMBL" id="JABFTP020000185">
    <property type="protein sequence ID" value="KAL3289151.1"/>
    <property type="molecule type" value="Genomic_DNA"/>
</dbReference>
<feature type="signal peptide" evidence="1">
    <location>
        <begin position="1"/>
        <end position="18"/>
    </location>
</feature>
<gene>
    <name evidence="2" type="ORF">HHI36_003588</name>
</gene>
<dbReference type="Pfam" id="PF03392">
    <property type="entry name" value="OS-D"/>
    <property type="match status" value="1"/>
</dbReference>
<evidence type="ECO:0000256" key="1">
    <source>
        <dbReference type="SAM" id="SignalP"/>
    </source>
</evidence>
<evidence type="ECO:0000313" key="2">
    <source>
        <dbReference type="EMBL" id="KAL3289151.1"/>
    </source>
</evidence>
<dbReference type="PANTHER" id="PTHR11257:SF12">
    <property type="entry name" value="EJACULATORY BULB-SPECIFIC PROTEIN 3-RELATED"/>
    <property type="match status" value="1"/>
</dbReference>
<dbReference type="InterPro" id="IPR005055">
    <property type="entry name" value="A10/PebIII"/>
</dbReference>
<dbReference type="PANTHER" id="PTHR11257">
    <property type="entry name" value="CHEMOSENSORY PROTEIN-RELATED"/>
    <property type="match status" value="1"/>
</dbReference>
<name>A0ABD2PED5_9CUCU</name>
<dbReference type="SUPFAM" id="SSF100910">
    <property type="entry name" value="Chemosensory protein Csp2"/>
    <property type="match status" value="1"/>
</dbReference>
<protein>
    <recommendedName>
        <fullName evidence="4">Chemosensory protein</fullName>
    </recommendedName>
</protein>
<dbReference type="Gene3D" id="1.10.2080.10">
    <property type="entry name" value="Insect odorant-binding protein A10/Ejaculatory bulb-specific protein 3"/>
    <property type="match status" value="1"/>
</dbReference>
<dbReference type="AlphaFoldDB" id="A0ABD2PED5"/>
<evidence type="ECO:0008006" key="4">
    <source>
        <dbReference type="Google" id="ProtNLM"/>
    </source>
</evidence>
<accession>A0ABD2PED5</accession>
<dbReference type="Proteomes" id="UP001516400">
    <property type="component" value="Unassembled WGS sequence"/>
</dbReference>
<sequence length="127" mass="14512">MKILFVTLVLTFVVGIFAEEKYSTKFKDVDIDSILKNDRLINAYYKCLMEGQGCTPEGEELSNILPEAIQTGCEKCTDDQKLGAKKVASFLIKEKPDLWENLVSKYDPDGTFREKFKEQLKNEGFDI</sequence>
<reference evidence="2 3" key="1">
    <citation type="journal article" date="2021" name="BMC Biol.">
        <title>Horizontally acquired antibacterial genes associated with adaptive radiation of ladybird beetles.</title>
        <authorList>
            <person name="Li H.S."/>
            <person name="Tang X.F."/>
            <person name="Huang Y.H."/>
            <person name="Xu Z.Y."/>
            <person name="Chen M.L."/>
            <person name="Du X.Y."/>
            <person name="Qiu B.Y."/>
            <person name="Chen P.T."/>
            <person name="Zhang W."/>
            <person name="Slipinski A."/>
            <person name="Escalona H.E."/>
            <person name="Waterhouse R.M."/>
            <person name="Zwick A."/>
            <person name="Pang H."/>
        </authorList>
    </citation>
    <scope>NUCLEOTIDE SEQUENCE [LARGE SCALE GENOMIC DNA]</scope>
    <source>
        <strain evidence="2">SYSU2018</strain>
    </source>
</reference>
<keyword evidence="1" id="KW-0732">Signal</keyword>